<dbReference type="RefSeq" id="WP_127195073.1">
    <property type="nucleotide sequence ID" value="NZ_RZNY01000049.1"/>
</dbReference>
<gene>
    <name evidence="4" type="ORF">EJP82_26525</name>
</gene>
<evidence type="ECO:0000256" key="1">
    <source>
        <dbReference type="SAM" id="Phobius"/>
    </source>
</evidence>
<organism evidence="4 5">
    <name type="scientific">Paenibacillus anaericanus</name>
    <dbReference type="NCBI Taxonomy" id="170367"/>
    <lineage>
        <taxon>Bacteria</taxon>
        <taxon>Bacillati</taxon>
        <taxon>Bacillota</taxon>
        <taxon>Bacilli</taxon>
        <taxon>Bacillales</taxon>
        <taxon>Paenibacillaceae</taxon>
        <taxon>Paenibacillus</taxon>
    </lineage>
</organism>
<evidence type="ECO:0008006" key="6">
    <source>
        <dbReference type="Google" id="ProtNLM"/>
    </source>
</evidence>
<keyword evidence="1" id="KW-0812">Transmembrane</keyword>
<evidence type="ECO:0000313" key="5">
    <source>
        <dbReference type="Proteomes" id="UP000279446"/>
    </source>
</evidence>
<evidence type="ECO:0000259" key="2">
    <source>
        <dbReference type="Pfam" id="PF13791"/>
    </source>
</evidence>
<feature type="domain" description="Sigma factor regulator C-terminal" evidence="2">
    <location>
        <begin position="178"/>
        <end position="328"/>
    </location>
</feature>
<accession>A0A3S1BGY5</accession>
<dbReference type="InterPro" id="IPR029101">
    <property type="entry name" value="Sigma_reg_N"/>
</dbReference>
<evidence type="ECO:0000259" key="3">
    <source>
        <dbReference type="Pfam" id="PF13800"/>
    </source>
</evidence>
<feature type="domain" description="Sigma factor regulator N-terminal" evidence="3">
    <location>
        <begin position="15"/>
        <end position="102"/>
    </location>
</feature>
<dbReference type="Pfam" id="PF13800">
    <property type="entry name" value="Sigma_reg_N"/>
    <property type="match status" value="1"/>
</dbReference>
<protein>
    <recommendedName>
        <fullName evidence="6">Sigma factor regulator C-terminal domain-containing protein</fullName>
    </recommendedName>
</protein>
<evidence type="ECO:0000313" key="4">
    <source>
        <dbReference type="EMBL" id="RUT39252.1"/>
    </source>
</evidence>
<proteinExistence type="predicted"/>
<dbReference type="EMBL" id="RZNY01000049">
    <property type="protein sequence ID" value="RUT39252.1"/>
    <property type="molecule type" value="Genomic_DNA"/>
</dbReference>
<dbReference type="Pfam" id="PF13791">
    <property type="entry name" value="Sigma_reg_C"/>
    <property type="match status" value="1"/>
</dbReference>
<feature type="transmembrane region" description="Helical" evidence="1">
    <location>
        <begin position="29"/>
        <end position="51"/>
    </location>
</feature>
<keyword evidence="5" id="KW-1185">Reference proteome</keyword>
<dbReference type="InterPro" id="IPR025672">
    <property type="entry name" value="Sigma_reg_C_dom"/>
</dbReference>
<sequence length="334" mass="37855">MSAPWEDQDDKSLSKVIKRAKRRTTIRNIIISLIVAIVVLFVGAIVNVQLISRSSSQLMNDEYTLKRISGPNQYISGITGESGFLSGRVEINMYKVVEGVPIPWQTKKTVYNVVPFLSFTNVGGNTQGLNIPLPDPKMVQEKFEYYRNYNGYNGQRNMAYYIPGVNYNDKILNDLPTLEQMDQDKLVEMAISFDKEYSLAEVRAMIPAELTQVWYWVDTYDNKKYYEPFEDGNGNMSYAVPEGDNYLFGFGINLDGPEVNEQNFIDALGQGLEGRYQYEFNRINNYLKGDKAKPDKSDIRILGVVLTGNAKELQILSGQPYVRGAVLGAVTDKY</sequence>
<dbReference type="OrthoDB" id="1730160at2"/>
<dbReference type="Proteomes" id="UP000279446">
    <property type="component" value="Unassembled WGS sequence"/>
</dbReference>
<dbReference type="AlphaFoldDB" id="A0A3S1BGY5"/>
<keyword evidence="1" id="KW-1133">Transmembrane helix</keyword>
<comment type="caution">
    <text evidence="4">The sequence shown here is derived from an EMBL/GenBank/DDBJ whole genome shotgun (WGS) entry which is preliminary data.</text>
</comment>
<keyword evidence="1" id="KW-0472">Membrane</keyword>
<reference evidence="4 5" key="1">
    <citation type="submission" date="2018-12" db="EMBL/GenBank/DDBJ databases">
        <authorList>
            <person name="Sun L."/>
            <person name="Chen Z."/>
        </authorList>
    </citation>
    <scope>NUCLEOTIDE SEQUENCE [LARGE SCALE GENOMIC DNA]</scope>
    <source>
        <strain evidence="4 5">DSM 15890</strain>
    </source>
</reference>
<name>A0A3S1BGY5_9BACL</name>